<evidence type="ECO:0000256" key="1">
    <source>
        <dbReference type="ARBA" id="ARBA00004211"/>
    </source>
</evidence>
<dbReference type="GO" id="GO:0006887">
    <property type="term" value="P:exocytosis"/>
    <property type="evidence" value="ECO:0007669"/>
    <property type="project" value="TreeGrafter"/>
</dbReference>
<reference evidence="10" key="1">
    <citation type="submission" date="2020-07" db="EMBL/GenBank/DDBJ databases">
        <title>Multicomponent nature underlies the extraordinary mechanical properties of spider dragline silk.</title>
        <authorList>
            <person name="Kono N."/>
            <person name="Nakamura H."/>
            <person name="Mori M."/>
            <person name="Yoshida Y."/>
            <person name="Ohtoshi R."/>
            <person name="Malay A.D."/>
            <person name="Moran D.A.P."/>
            <person name="Tomita M."/>
            <person name="Numata K."/>
            <person name="Arakawa K."/>
        </authorList>
    </citation>
    <scope>NUCLEOTIDE SEQUENCE</scope>
</reference>
<dbReference type="SMART" id="SM00503">
    <property type="entry name" value="SynN"/>
    <property type="match status" value="1"/>
</dbReference>
<protein>
    <submittedName>
        <fullName evidence="10">Syntaxin-1A</fullName>
    </submittedName>
</protein>
<dbReference type="GO" id="GO:0005886">
    <property type="term" value="C:plasma membrane"/>
    <property type="evidence" value="ECO:0007669"/>
    <property type="project" value="TreeGrafter"/>
</dbReference>
<keyword evidence="3" id="KW-0813">Transport</keyword>
<keyword evidence="4 8" id="KW-0812">Transmembrane</keyword>
<evidence type="ECO:0000256" key="2">
    <source>
        <dbReference type="ARBA" id="ARBA00009063"/>
    </source>
</evidence>
<dbReference type="GO" id="GO:0000149">
    <property type="term" value="F:SNARE binding"/>
    <property type="evidence" value="ECO:0007669"/>
    <property type="project" value="TreeGrafter"/>
</dbReference>
<dbReference type="OrthoDB" id="6431323at2759"/>
<dbReference type="GO" id="GO:0048278">
    <property type="term" value="P:vesicle docking"/>
    <property type="evidence" value="ECO:0007669"/>
    <property type="project" value="TreeGrafter"/>
</dbReference>
<dbReference type="GO" id="GO:0006906">
    <property type="term" value="P:vesicle fusion"/>
    <property type="evidence" value="ECO:0007669"/>
    <property type="project" value="TreeGrafter"/>
</dbReference>
<dbReference type="EMBL" id="BMAO01002031">
    <property type="protein sequence ID" value="GFQ77678.1"/>
    <property type="molecule type" value="Genomic_DNA"/>
</dbReference>
<dbReference type="Pfam" id="PF05739">
    <property type="entry name" value="SNARE"/>
    <property type="match status" value="1"/>
</dbReference>
<comment type="similarity">
    <text evidence="2">Belongs to the syntaxin family.</text>
</comment>
<dbReference type="Pfam" id="PF00804">
    <property type="entry name" value="Syntaxin"/>
    <property type="match status" value="1"/>
</dbReference>
<dbReference type="Proteomes" id="UP000887116">
    <property type="component" value="Unassembled WGS sequence"/>
</dbReference>
<keyword evidence="7 8" id="KW-0472">Membrane</keyword>
<dbReference type="PANTHER" id="PTHR19957:SF424">
    <property type="entry name" value="SYNTAXIN-1A"/>
    <property type="match status" value="1"/>
</dbReference>
<keyword evidence="5" id="KW-0532">Neurotransmitter transport</keyword>
<sequence>MEEKSRKLFARIEANIDEMEECISEIKKKHNKILSSPFHDEEDFHELDRLMAKIQSYSANTWSLLKAAKQSRPKDSVRRSSIRMETVQLSSLTQKFLDTLADYSAAQASYRERKKKLLKKQLEITGQEVDEEQLEKMLDENRAVFTQDYIVEVERAREDLTDVKQRYGEVLKIENKLRELDDMLLSLSILINSQGEIIDSIEQHVIEASEDVRDGNKEITSAAKKNAASRKKLIIVIALVLLLICIIIIIVVALYA</sequence>
<dbReference type="InterPro" id="IPR010989">
    <property type="entry name" value="SNARE"/>
</dbReference>
<evidence type="ECO:0000256" key="8">
    <source>
        <dbReference type="SAM" id="Phobius"/>
    </source>
</evidence>
<evidence type="ECO:0000256" key="5">
    <source>
        <dbReference type="ARBA" id="ARBA00022775"/>
    </source>
</evidence>
<dbReference type="GO" id="GO:0006836">
    <property type="term" value="P:neurotransmitter transport"/>
    <property type="evidence" value="ECO:0007669"/>
    <property type="project" value="UniProtKB-KW"/>
</dbReference>
<dbReference type="GO" id="GO:0031201">
    <property type="term" value="C:SNARE complex"/>
    <property type="evidence" value="ECO:0007669"/>
    <property type="project" value="TreeGrafter"/>
</dbReference>
<dbReference type="SMART" id="SM00397">
    <property type="entry name" value="t_SNARE"/>
    <property type="match status" value="1"/>
</dbReference>
<comment type="subcellular location">
    <subcellularLocation>
        <location evidence="1">Membrane</location>
        <topology evidence="1">Single-pass type IV membrane protein</topology>
    </subcellularLocation>
</comment>
<dbReference type="GO" id="GO:0005484">
    <property type="term" value="F:SNAP receptor activity"/>
    <property type="evidence" value="ECO:0007669"/>
    <property type="project" value="TreeGrafter"/>
</dbReference>
<dbReference type="GO" id="GO:0006886">
    <property type="term" value="P:intracellular protein transport"/>
    <property type="evidence" value="ECO:0007669"/>
    <property type="project" value="TreeGrafter"/>
</dbReference>
<comment type="caution">
    <text evidence="10">The sequence shown here is derived from an EMBL/GenBank/DDBJ whole genome shotgun (WGS) entry which is preliminary data.</text>
</comment>
<keyword evidence="11" id="KW-1185">Reference proteome</keyword>
<evidence type="ECO:0000259" key="9">
    <source>
        <dbReference type="PROSITE" id="PS50192"/>
    </source>
</evidence>
<dbReference type="InterPro" id="IPR045242">
    <property type="entry name" value="Syntaxin"/>
</dbReference>
<dbReference type="AlphaFoldDB" id="A0A8X6FE13"/>
<dbReference type="CDD" id="cd15848">
    <property type="entry name" value="SNARE_syntaxin1-like"/>
    <property type="match status" value="1"/>
</dbReference>
<evidence type="ECO:0000256" key="4">
    <source>
        <dbReference type="ARBA" id="ARBA00022692"/>
    </source>
</evidence>
<feature type="domain" description="T-SNARE coiled-coil homology" evidence="9">
    <location>
        <begin position="160"/>
        <end position="222"/>
    </location>
</feature>
<evidence type="ECO:0000256" key="7">
    <source>
        <dbReference type="ARBA" id="ARBA00023136"/>
    </source>
</evidence>
<evidence type="ECO:0000313" key="10">
    <source>
        <dbReference type="EMBL" id="GFQ77678.1"/>
    </source>
</evidence>
<dbReference type="Gene3D" id="1.20.5.110">
    <property type="match status" value="1"/>
</dbReference>
<evidence type="ECO:0000313" key="11">
    <source>
        <dbReference type="Proteomes" id="UP000887116"/>
    </source>
</evidence>
<gene>
    <name evidence="10" type="primary">X975_14809</name>
    <name evidence="10" type="ORF">TNCT_255561</name>
</gene>
<evidence type="ECO:0000256" key="6">
    <source>
        <dbReference type="ARBA" id="ARBA00022989"/>
    </source>
</evidence>
<dbReference type="PANTHER" id="PTHR19957">
    <property type="entry name" value="SYNTAXIN"/>
    <property type="match status" value="1"/>
</dbReference>
<name>A0A8X6FE13_TRICU</name>
<organism evidence="10 11">
    <name type="scientific">Trichonephila clavata</name>
    <name type="common">Joro spider</name>
    <name type="synonym">Nephila clavata</name>
    <dbReference type="NCBI Taxonomy" id="2740835"/>
    <lineage>
        <taxon>Eukaryota</taxon>
        <taxon>Metazoa</taxon>
        <taxon>Ecdysozoa</taxon>
        <taxon>Arthropoda</taxon>
        <taxon>Chelicerata</taxon>
        <taxon>Arachnida</taxon>
        <taxon>Araneae</taxon>
        <taxon>Araneomorphae</taxon>
        <taxon>Entelegynae</taxon>
        <taxon>Araneoidea</taxon>
        <taxon>Nephilidae</taxon>
        <taxon>Trichonephila</taxon>
    </lineage>
</organism>
<proteinExistence type="inferred from homology"/>
<dbReference type="SUPFAM" id="SSF47661">
    <property type="entry name" value="t-snare proteins"/>
    <property type="match status" value="1"/>
</dbReference>
<feature type="transmembrane region" description="Helical" evidence="8">
    <location>
        <begin position="233"/>
        <end position="255"/>
    </location>
</feature>
<dbReference type="InterPro" id="IPR006011">
    <property type="entry name" value="Syntaxin_N"/>
</dbReference>
<dbReference type="PROSITE" id="PS50192">
    <property type="entry name" value="T_SNARE"/>
    <property type="match status" value="1"/>
</dbReference>
<dbReference type="GO" id="GO:0012505">
    <property type="term" value="C:endomembrane system"/>
    <property type="evidence" value="ECO:0007669"/>
    <property type="project" value="TreeGrafter"/>
</dbReference>
<dbReference type="Gene3D" id="1.20.58.70">
    <property type="match status" value="1"/>
</dbReference>
<dbReference type="InterPro" id="IPR000727">
    <property type="entry name" value="T_SNARE_dom"/>
</dbReference>
<keyword evidence="6 8" id="KW-1133">Transmembrane helix</keyword>
<evidence type="ECO:0000256" key="3">
    <source>
        <dbReference type="ARBA" id="ARBA00022448"/>
    </source>
</evidence>
<accession>A0A8X6FE13</accession>